<proteinExistence type="inferred from homology"/>
<organism evidence="7 8">
    <name type="scientific">Diploscapter pachys</name>
    <dbReference type="NCBI Taxonomy" id="2018661"/>
    <lineage>
        <taxon>Eukaryota</taxon>
        <taxon>Metazoa</taxon>
        <taxon>Ecdysozoa</taxon>
        <taxon>Nematoda</taxon>
        <taxon>Chromadorea</taxon>
        <taxon>Rhabditida</taxon>
        <taxon>Rhabditina</taxon>
        <taxon>Rhabditomorpha</taxon>
        <taxon>Rhabditoidea</taxon>
        <taxon>Rhabditidae</taxon>
        <taxon>Diploscapter</taxon>
    </lineage>
</organism>
<dbReference type="SUPFAM" id="SSF47203">
    <property type="entry name" value="Acyl-CoA dehydrogenase C-terminal domain-like"/>
    <property type="match status" value="1"/>
</dbReference>
<dbReference type="InterPro" id="IPR037069">
    <property type="entry name" value="AcylCoA_DH/ox_N_sf"/>
</dbReference>
<evidence type="ECO:0000259" key="5">
    <source>
        <dbReference type="Pfam" id="PF00441"/>
    </source>
</evidence>
<dbReference type="STRING" id="2018661.A0A2A2J565"/>
<dbReference type="Gene3D" id="2.40.110.10">
    <property type="entry name" value="Butyryl-CoA Dehydrogenase, subunit A, domain 2"/>
    <property type="match status" value="1"/>
</dbReference>
<dbReference type="PANTHER" id="PTHR43884:SF9">
    <property type="entry name" value="COMPLEX I ASSEMBLY FACTOR ACAD9, MITOCHONDRIAL"/>
    <property type="match status" value="1"/>
</dbReference>
<dbReference type="GO" id="GO:0003995">
    <property type="term" value="F:acyl-CoA dehydrogenase activity"/>
    <property type="evidence" value="ECO:0007669"/>
    <property type="project" value="TreeGrafter"/>
</dbReference>
<dbReference type="Gene3D" id="1.20.140.10">
    <property type="entry name" value="Butyryl-CoA Dehydrogenase, subunit A, domain 3"/>
    <property type="match status" value="2"/>
</dbReference>
<dbReference type="EMBL" id="LIAE01010678">
    <property type="protein sequence ID" value="PAV56811.1"/>
    <property type="molecule type" value="Genomic_DNA"/>
</dbReference>
<dbReference type="InterPro" id="IPR013786">
    <property type="entry name" value="AcylCoA_DH/ox_N"/>
</dbReference>
<evidence type="ECO:0000256" key="3">
    <source>
        <dbReference type="ARBA" id="ARBA00022630"/>
    </source>
</evidence>
<name>A0A2A2J565_9BILA</name>
<gene>
    <name evidence="7" type="ORF">WR25_09630</name>
</gene>
<dbReference type="Pfam" id="PF00441">
    <property type="entry name" value="Acyl-CoA_dh_1"/>
    <property type="match status" value="1"/>
</dbReference>
<dbReference type="PANTHER" id="PTHR43884">
    <property type="entry name" value="ACYL-COA DEHYDROGENASE"/>
    <property type="match status" value="1"/>
</dbReference>
<evidence type="ECO:0000259" key="6">
    <source>
        <dbReference type="Pfam" id="PF02771"/>
    </source>
</evidence>
<evidence type="ECO:0000256" key="4">
    <source>
        <dbReference type="ARBA" id="ARBA00022827"/>
    </source>
</evidence>
<protein>
    <recommendedName>
        <fullName evidence="9">Acyl-CoA dehydrogenase/oxidase C-terminal domain-containing protein</fullName>
    </recommendedName>
</protein>
<feature type="domain" description="Acyl-CoA dehydrogenase/oxidase C-terminal" evidence="5">
    <location>
        <begin position="320"/>
        <end position="422"/>
    </location>
</feature>
<dbReference type="GO" id="GO:0050660">
    <property type="term" value="F:flavin adenine dinucleotide binding"/>
    <property type="evidence" value="ECO:0007669"/>
    <property type="project" value="InterPro"/>
</dbReference>
<dbReference type="OrthoDB" id="354at2759"/>
<dbReference type="InterPro" id="IPR009075">
    <property type="entry name" value="AcylCo_DH/oxidase_C"/>
</dbReference>
<dbReference type="AlphaFoldDB" id="A0A2A2J565"/>
<dbReference type="InterPro" id="IPR046373">
    <property type="entry name" value="Acyl-CoA_Oxase/DH_mid-dom_sf"/>
</dbReference>
<evidence type="ECO:0008006" key="9">
    <source>
        <dbReference type="Google" id="ProtNLM"/>
    </source>
</evidence>
<dbReference type="InterPro" id="IPR036250">
    <property type="entry name" value="AcylCo_DH-like_C"/>
</dbReference>
<keyword evidence="3" id="KW-0285">Flavoprotein</keyword>
<reference evidence="7 8" key="1">
    <citation type="journal article" date="2017" name="Curr. Biol.">
        <title>Genome architecture and evolution of a unichromosomal asexual nematode.</title>
        <authorList>
            <person name="Fradin H."/>
            <person name="Zegar C."/>
            <person name="Gutwein M."/>
            <person name="Lucas J."/>
            <person name="Kovtun M."/>
            <person name="Corcoran D."/>
            <person name="Baugh L.R."/>
            <person name="Kiontke K."/>
            <person name="Gunsalus K."/>
            <person name="Fitch D.H."/>
            <person name="Piano F."/>
        </authorList>
    </citation>
    <scope>NUCLEOTIDE SEQUENCE [LARGE SCALE GENOMIC DNA]</scope>
    <source>
        <strain evidence="7">PF1309</strain>
    </source>
</reference>
<comment type="similarity">
    <text evidence="2">Belongs to the acyl-CoA dehydrogenase family.</text>
</comment>
<feature type="domain" description="Acyl-CoA dehydrogenase/oxidase N-terminal" evidence="6">
    <location>
        <begin position="123"/>
        <end position="204"/>
    </location>
</feature>
<dbReference type="SUPFAM" id="SSF56645">
    <property type="entry name" value="Acyl-CoA dehydrogenase NM domain-like"/>
    <property type="match status" value="1"/>
</dbReference>
<comment type="caution">
    <text evidence="7">The sequence shown here is derived from an EMBL/GenBank/DDBJ whole genome shotgun (WGS) entry which is preliminary data.</text>
</comment>
<evidence type="ECO:0000256" key="1">
    <source>
        <dbReference type="ARBA" id="ARBA00001974"/>
    </source>
</evidence>
<keyword evidence="8" id="KW-1185">Reference proteome</keyword>
<evidence type="ECO:0000313" key="8">
    <source>
        <dbReference type="Proteomes" id="UP000218231"/>
    </source>
</evidence>
<comment type="cofactor">
    <cofactor evidence="1">
        <name>FAD</name>
        <dbReference type="ChEBI" id="CHEBI:57692"/>
    </cofactor>
</comment>
<evidence type="ECO:0000313" key="7">
    <source>
        <dbReference type="EMBL" id="PAV56811.1"/>
    </source>
</evidence>
<dbReference type="Gene3D" id="1.10.540.10">
    <property type="entry name" value="Acyl-CoA dehydrogenase/oxidase, N-terminal domain"/>
    <property type="match status" value="1"/>
</dbReference>
<keyword evidence="4" id="KW-0274">FAD</keyword>
<dbReference type="Proteomes" id="UP000218231">
    <property type="component" value="Unassembled WGS sequence"/>
</dbReference>
<accession>A0A2A2J565</accession>
<sequence length="629" mass="71181">MNRAWSRLHRSRAWLLSIRLASDVKVKSSDPLQTGALPMFGKSDPNHPVTVQPNTSLRLKPLRAEEIEKSSLSRGLVLNRFNKDFFIYPEYTETDDLRTIIGYVETFRRDLQALVDSESVEKDGVLTEDVDKVLERSVVFSLPIPTEYKGLAMNQKGICRTMEEISLDWNVFKRVHNAYTFSQFLLAYSNQEQKEKYLPQIAGGKLKVAFAFDSPCEVIGGGDSSRISGTKINVVGDTDPDLLICFPMDNRQGRDVQTCVILEVKNPKTSDTVKFERLPSLGLKANFIGTLDLNVDVPEWCFLDTVGIRAQHLKAELRSFSRLHFAAAAIGFARRAIDEVTTACNTTQFSNIIDTSLGEQANVQKKLSDVSLKCYALESAVYYIGGLMDEGFPMIMDLEVALLHSMTIELLQSCVDTMIWLLPPNAQTHAKINDVIALVAQMREVGLNENAAMCAVSTWATAKHKRSANYFARFVRFDKEVIKLSRPRIQHFIAEHVHPSLMAACHEVEYSMVRIESILSTLMERNNKEIEEDYHMLDTMAKVLRNNFAMVACISRASRSHSIGLRYSDDEIAWVVHLCAILSRSSFFYLDSMQHIYGFFDYNPAKMNVGQSVINMKGYKVESPLEKNW</sequence>
<evidence type="ECO:0000256" key="2">
    <source>
        <dbReference type="ARBA" id="ARBA00009347"/>
    </source>
</evidence>
<dbReference type="InterPro" id="IPR009100">
    <property type="entry name" value="AcylCoA_DH/oxidase_NM_dom_sf"/>
</dbReference>
<dbReference type="Pfam" id="PF02771">
    <property type="entry name" value="Acyl-CoA_dh_N"/>
    <property type="match status" value="1"/>
</dbReference>